<keyword evidence="1" id="KW-0472">Membrane</keyword>
<evidence type="ECO:0008006" key="4">
    <source>
        <dbReference type="Google" id="ProtNLM"/>
    </source>
</evidence>
<keyword evidence="1" id="KW-0812">Transmembrane</keyword>
<sequence>MEDYIQNLDVNQYFPMLVSGATNVLIAALILIVGVFIAKKVDRLICDIGAKYQKLDDTLFRFLGSLGKYVY</sequence>
<proteinExistence type="predicted"/>
<dbReference type="InterPro" id="IPR008910">
    <property type="entry name" value="MSC_TM_helix"/>
</dbReference>
<keyword evidence="1" id="KW-1133">Transmembrane helix</keyword>
<organism evidence="2 3">
    <name type="scientific">Agarivorans gilvus</name>
    <dbReference type="NCBI Taxonomy" id="680279"/>
    <lineage>
        <taxon>Bacteria</taxon>
        <taxon>Pseudomonadati</taxon>
        <taxon>Pseudomonadota</taxon>
        <taxon>Gammaproteobacteria</taxon>
        <taxon>Alteromonadales</taxon>
        <taxon>Alteromonadaceae</taxon>
        <taxon>Agarivorans</taxon>
    </lineage>
</organism>
<gene>
    <name evidence="2" type="ORF">GCM10007414_14420</name>
</gene>
<protein>
    <recommendedName>
        <fullName evidence="4">Mechanosensitive ion channel protein MscS</fullName>
    </recommendedName>
</protein>
<feature type="transmembrane region" description="Helical" evidence="1">
    <location>
        <begin position="12"/>
        <end position="38"/>
    </location>
</feature>
<name>A0ABQ1I0Q4_9ALTE</name>
<evidence type="ECO:0000256" key="1">
    <source>
        <dbReference type="SAM" id="Phobius"/>
    </source>
</evidence>
<accession>A0ABQ1I0Q4</accession>
<evidence type="ECO:0000313" key="2">
    <source>
        <dbReference type="EMBL" id="GGB02252.1"/>
    </source>
</evidence>
<reference evidence="3" key="1">
    <citation type="journal article" date="2019" name="Int. J. Syst. Evol. Microbiol.">
        <title>The Global Catalogue of Microorganisms (GCM) 10K type strain sequencing project: providing services to taxonomists for standard genome sequencing and annotation.</title>
        <authorList>
            <consortium name="The Broad Institute Genomics Platform"/>
            <consortium name="The Broad Institute Genome Sequencing Center for Infectious Disease"/>
            <person name="Wu L."/>
            <person name="Ma J."/>
        </authorList>
    </citation>
    <scope>NUCLEOTIDE SEQUENCE [LARGE SCALE GENOMIC DNA]</scope>
    <source>
        <strain evidence="3">CGMCC 1.10131</strain>
    </source>
</reference>
<dbReference type="EMBL" id="BMDY01000007">
    <property type="protein sequence ID" value="GGB02252.1"/>
    <property type="molecule type" value="Genomic_DNA"/>
</dbReference>
<evidence type="ECO:0000313" key="3">
    <source>
        <dbReference type="Proteomes" id="UP000651977"/>
    </source>
</evidence>
<dbReference type="Pfam" id="PF05552">
    <property type="entry name" value="MS_channel_1st_1"/>
    <property type="match status" value="1"/>
</dbReference>
<dbReference type="Proteomes" id="UP000651977">
    <property type="component" value="Unassembled WGS sequence"/>
</dbReference>
<keyword evidence="3" id="KW-1185">Reference proteome</keyword>
<comment type="caution">
    <text evidence="2">The sequence shown here is derived from an EMBL/GenBank/DDBJ whole genome shotgun (WGS) entry which is preliminary data.</text>
</comment>